<dbReference type="Proteomes" id="UP000677228">
    <property type="component" value="Unassembled WGS sequence"/>
</dbReference>
<feature type="domain" description="CHK kinase-like" evidence="1">
    <location>
        <begin position="139"/>
        <end position="331"/>
    </location>
</feature>
<dbReference type="InterPro" id="IPR011009">
    <property type="entry name" value="Kinase-like_dom_sf"/>
</dbReference>
<reference evidence="3" key="1">
    <citation type="submission" date="2021-02" db="EMBL/GenBank/DDBJ databases">
        <authorList>
            <person name="Nowell W R."/>
        </authorList>
    </citation>
    <scope>NUCLEOTIDE SEQUENCE</scope>
</reference>
<organism evidence="3 4">
    <name type="scientific">Didymodactylos carnosus</name>
    <dbReference type="NCBI Taxonomy" id="1234261"/>
    <lineage>
        <taxon>Eukaryota</taxon>
        <taxon>Metazoa</taxon>
        <taxon>Spiralia</taxon>
        <taxon>Gnathifera</taxon>
        <taxon>Rotifera</taxon>
        <taxon>Eurotatoria</taxon>
        <taxon>Bdelloidea</taxon>
        <taxon>Philodinida</taxon>
        <taxon>Philodinidae</taxon>
        <taxon>Didymodactylos</taxon>
    </lineage>
</organism>
<dbReference type="Gene3D" id="3.90.1200.10">
    <property type="match status" value="1"/>
</dbReference>
<gene>
    <name evidence="2" type="ORF">OVA965_LOCUS34858</name>
    <name evidence="3" type="ORF">TMI583_LOCUS35803</name>
</gene>
<protein>
    <recommendedName>
        <fullName evidence="1">CHK kinase-like domain-containing protein</fullName>
    </recommendedName>
</protein>
<evidence type="ECO:0000259" key="1">
    <source>
        <dbReference type="SMART" id="SM00587"/>
    </source>
</evidence>
<sequence>MDNIPVLTEEDSKTQWLTQILRQSLRISNTNEVISFNSEMLKGGCHFNVLKLSLIYSEPNSKLPTSVVLKTLKWNKTIVQKIILCIKKTLNVADREAIYLNSYEVETRFYKIYSTNIQGLRLPQILFSYENPFHHHFVMVMEDISHCENGQPLGFSMKDSMICLKYLAEFHATHWDHPTPKTNAKFWDIGGYWTGKKREANKKEIRKAWDHVFQYFHEDLQISESSKSLGVRLEHRLDDIALIMSLLEPRTLIHGDFKITNIFINHNNHDFYAESTTTEHVYAIDWQWFGIGNVALDVAHFIATSIHENSIQNSLELLHYYYRTLLENGISAEQHSWEKFWKNFQLCWIDFFIFTVVAKWGTMKPNDIELYQKEEKDGLHLRSYPHMRKLLIQTEEFINDLETSLSFKQE</sequence>
<dbReference type="PANTHER" id="PTHR11012">
    <property type="entry name" value="PROTEIN KINASE-LIKE DOMAIN-CONTAINING"/>
    <property type="match status" value="1"/>
</dbReference>
<evidence type="ECO:0000313" key="2">
    <source>
        <dbReference type="EMBL" id="CAF1451588.1"/>
    </source>
</evidence>
<dbReference type="InterPro" id="IPR015897">
    <property type="entry name" value="CHK_kinase-like"/>
</dbReference>
<dbReference type="Pfam" id="PF02958">
    <property type="entry name" value="EcKL"/>
    <property type="match status" value="1"/>
</dbReference>
<dbReference type="InterPro" id="IPR004119">
    <property type="entry name" value="EcKL"/>
</dbReference>
<dbReference type="EMBL" id="CAJOBA010051583">
    <property type="protein sequence ID" value="CAF4246225.1"/>
    <property type="molecule type" value="Genomic_DNA"/>
</dbReference>
<comment type="caution">
    <text evidence="3">The sequence shown here is derived from an EMBL/GenBank/DDBJ whole genome shotgun (WGS) entry which is preliminary data.</text>
</comment>
<dbReference type="Proteomes" id="UP000682733">
    <property type="component" value="Unassembled WGS sequence"/>
</dbReference>
<accession>A0A8S2SS84</accession>
<dbReference type="SMART" id="SM00587">
    <property type="entry name" value="CHK"/>
    <property type="match status" value="1"/>
</dbReference>
<dbReference type="AlphaFoldDB" id="A0A8S2SS84"/>
<evidence type="ECO:0000313" key="3">
    <source>
        <dbReference type="EMBL" id="CAF4246225.1"/>
    </source>
</evidence>
<dbReference type="EMBL" id="CAJNOK010029742">
    <property type="protein sequence ID" value="CAF1451588.1"/>
    <property type="molecule type" value="Genomic_DNA"/>
</dbReference>
<proteinExistence type="predicted"/>
<name>A0A8S2SS84_9BILA</name>
<dbReference type="SUPFAM" id="SSF56112">
    <property type="entry name" value="Protein kinase-like (PK-like)"/>
    <property type="match status" value="1"/>
</dbReference>
<evidence type="ECO:0000313" key="4">
    <source>
        <dbReference type="Proteomes" id="UP000682733"/>
    </source>
</evidence>
<dbReference type="PANTHER" id="PTHR11012:SF30">
    <property type="entry name" value="PROTEIN KINASE-LIKE DOMAIN-CONTAINING"/>
    <property type="match status" value="1"/>
</dbReference>